<name>A0A8H6HM30_9AGAR</name>
<reference evidence="1 2" key="1">
    <citation type="submission" date="2020-07" db="EMBL/GenBank/DDBJ databases">
        <title>Comparative genomics of pyrophilous fungi reveals a link between fire events and developmental genes.</title>
        <authorList>
            <consortium name="DOE Joint Genome Institute"/>
            <person name="Steindorff A.S."/>
            <person name="Carver A."/>
            <person name="Calhoun S."/>
            <person name="Stillman K."/>
            <person name="Liu H."/>
            <person name="Lipzen A."/>
            <person name="Pangilinan J."/>
            <person name="Labutti K."/>
            <person name="Bruns T.D."/>
            <person name="Grigoriev I.V."/>
        </authorList>
    </citation>
    <scope>NUCLEOTIDE SEQUENCE [LARGE SCALE GENOMIC DNA]</scope>
    <source>
        <strain evidence="1 2">CBS 144469</strain>
    </source>
</reference>
<dbReference type="EMBL" id="JACGCI010000062">
    <property type="protein sequence ID" value="KAF6749533.1"/>
    <property type="molecule type" value="Genomic_DNA"/>
</dbReference>
<protein>
    <submittedName>
        <fullName evidence="1">Uncharacterized protein</fullName>
    </submittedName>
</protein>
<sequence>EPDDEFDEIFGTGAEFANVHLPSDSVLDAREAGLMANFEEALGNIKLECCAACHEEGFEMKLIEGQCSSCRNDKCDPVKKWSTQNSTQPALEVPACLKGLTDIEEMLISRIKTYMQVRYTSG</sequence>
<gene>
    <name evidence="1" type="ORF">DFP72DRAFT_743886</name>
</gene>
<feature type="non-terminal residue" evidence="1">
    <location>
        <position position="1"/>
    </location>
</feature>
<feature type="non-terminal residue" evidence="1">
    <location>
        <position position="122"/>
    </location>
</feature>
<proteinExistence type="predicted"/>
<accession>A0A8H6HM30</accession>
<dbReference type="AlphaFoldDB" id="A0A8H6HM30"/>
<evidence type="ECO:0000313" key="2">
    <source>
        <dbReference type="Proteomes" id="UP000521943"/>
    </source>
</evidence>
<organism evidence="1 2">
    <name type="scientific">Ephemerocybe angulata</name>
    <dbReference type="NCBI Taxonomy" id="980116"/>
    <lineage>
        <taxon>Eukaryota</taxon>
        <taxon>Fungi</taxon>
        <taxon>Dikarya</taxon>
        <taxon>Basidiomycota</taxon>
        <taxon>Agaricomycotina</taxon>
        <taxon>Agaricomycetes</taxon>
        <taxon>Agaricomycetidae</taxon>
        <taxon>Agaricales</taxon>
        <taxon>Agaricineae</taxon>
        <taxon>Psathyrellaceae</taxon>
        <taxon>Ephemerocybe</taxon>
    </lineage>
</organism>
<dbReference type="Proteomes" id="UP000521943">
    <property type="component" value="Unassembled WGS sequence"/>
</dbReference>
<dbReference type="OrthoDB" id="432234at2759"/>
<comment type="caution">
    <text evidence="1">The sequence shown here is derived from an EMBL/GenBank/DDBJ whole genome shotgun (WGS) entry which is preliminary data.</text>
</comment>
<evidence type="ECO:0000313" key="1">
    <source>
        <dbReference type="EMBL" id="KAF6749533.1"/>
    </source>
</evidence>
<keyword evidence="2" id="KW-1185">Reference proteome</keyword>